<feature type="region of interest" description="Disordered" evidence="2">
    <location>
        <begin position="74"/>
        <end position="101"/>
    </location>
</feature>
<name>A0ABR0XI98_REHGL</name>
<sequence>MDEDLSASKRRKIEDTVLQILKATDLDTATEFSVRAAAEQRLGLGLSDLTHRRLVQHLIRSFLLSSAAAILGTTSSHRNNDGNNNDENGEHHIKQPQQRQLTDVRVGLEANYNGKIICKLSDKRMVTIHDAYGATMVAIRDFDMKDGNMLPKRGVNTGLSLTATQWSSFRNSFPSIQEAIENMESRLGRKHAVHQLNNLNRKPEAFAKQSDADMTNSVIDSAVEKSQTEADISNLTSILHHPTKSEQTESEAEITNPATDSVAEKNHSQAVISNLTSTSDSREQILSERNQTDAVISDLVPPFVAFNAVGPERSIPDERKQTEAGTSTSAPAFPTQEQLHHTVNTVRPKQLVPIQIARLDGRNYHSWKHQMEFFLNQLNIAYTLSEQCPSLSSNPEASFDEQVKVKAAIQRWIDDDYMCRHNILNSLCDNLFQFYSPKNYSARELWEELKLAYDEDFGTKRSQINKYIHFQMVDGVSILEQVQELHKIADSIIASGTWIDQNFHVSVIVSKLPPSWKEFRARLMREEFLPLNMLMHRLQVEEESHQTNYKKGHMKEPKLDSRLGMRKKGNKRVCYNCGKEGHISTNCRDRKFEAREKSNENENGALSPHTAMHTDGSAATASLSGTL</sequence>
<feature type="domain" description="DEK-C" evidence="4">
    <location>
        <begin position="7"/>
        <end position="64"/>
    </location>
</feature>
<gene>
    <name evidence="5" type="ORF">DH2020_006206</name>
</gene>
<feature type="compositionally biased region" description="Polar residues" evidence="2">
    <location>
        <begin position="617"/>
        <end position="627"/>
    </location>
</feature>
<reference evidence="5 6" key="1">
    <citation type="journal article" date="2021" name="Comput. Struct. Biotechnol. J.">
        <title>De novo genome assembly of the potent medicinal plant Rehmannia glutinosa using nanopore technology.</title>
        <authorList>
            <person name="Ma L."/>
            <person name="Dong C."/>
            <person name="Song C."/>
            <person name="Wang X."/>
            <person name="Zheng X."/>
            <person name="Niu Y."/>
            <person name="Chen S."/>
            <person name="Feng W."/>
        </authorList>
    </citation>
    <scope>NUCLEOTIDE SEQUENCE [LARGE SCALE GENOMIC DNA]</scope>
    <source>
        <strain evidence="5">DH-2019</strain>
    </source>
</reference>
<dbReference type="InterPro" id="IPR001878">
    <property type="entry name" value="Znf_CCHC"/>
</dbReference>
<evidence type="ECO:0000259" key="4">
    <source>
        <dbReference type="PROSITE" id="PS51998"/>
    </source>
</evidence>
<dbReference type="Gene3D" id="4.10.60.10">
    <property type="entry name" value="Zinc finger, CCHC-type"/>
    <property type="match status" value="1"/>
</dbReference>
<proteinExistence type="predicted"/>
<dbReference type="InterPro" id="IPR036875">
    <property type="entry name" value="Znf_CCHC_sf"/>
</dbReference>
<dbReference type="Pfam" id="PF02229">
    <property type="entry name" value="PC4"/>
    <property type="match status" value="1"/>
</dbReference>
<dbReference type="SUPFAM" id="SSF57756">
    <property type="entry name" value="Retrovirus zinc finger-like domains"/>
    <property type="match status" value="1"/>
</dbReference>
<evidence type="ECO:0008006" key="7">
    <source>
        <dbReference type="Google" id="ProtNLM"/>
    </source>
</evidence>
<feature type="compositionally biased region" description="Polar residues" evidence="2">
    <location>
        <begin position="323"/>
        <end position="340"/>
    </location>
</feature>
<evidence type="ECO:0000256" key="2">
    <source>
        <dbReference type="SAM" id="MobiDB-lite"/>
    </source>
</evidence>
<keyword evidence="1" id="KW-0479">Metal-binding</keyword>
<dbReference type="InterPro" id="IPR003173">
    <property type="entry name" value="PC4_C"/>
</dbReference>
<keyword evidence="1" id="KW-0863">Zinc-finger</keyword>
<evidence type="ECO:0000313" key="6">
    <source>
        <dbReference type="Proteomes" id="UP001318860"/>
    </source>
</evidence>
<accession>A0ABR0XI98</accession>
<dbReference type="InterPro" id="IPR009044">
    <property type="entry name" value="ssDNA-bd_transcriptional_reg"/>
</dbReference>
<feature type="region of interest" description="Disordered" evidence="2">
    <location>
        <begin position="310"/>
        <end position="340"/>
    </location>
</feature>
<dbReference type="Proteomes" id="UP001318860">
    <property type="component" value="Unassembled WGS sequence"/>
</dbReference>
<dbReference type="SMART" id="SM00343">
    <property type="entry name" value="ZnF_C2HC"/>
    <property type="match status" value="1"/>
</dbReference>
<dbReference type="Pfam" id="PF08766">
    <property type="entry name" value="DEK_C"/>
    <property type="match status" value="1"/>
</dbReference>
<dbReference type="PROSITE" id="PS50158">
    <property type="entry name" value="ZF_CCHC"/>
    <property type="match status" value="1"/>
</dbReference>
<dbReference type="Pfam" id="PF00098">
    <property type="entry name" value="zf-CCHC"/>
    <property type="match status" value="1"/>
</dbReference>
<evidence type="ECO:0000256" key="1">
    <source>
        <dbReference type="PROSITE-ProRule" id="PRU00047"/>
    </source>
</evidence>
<keyword evidence="1" id="KW-0862">Zinc</keyword>
<dbReference type="PANTHER" id="PTHR47592:SF6">
    <property type="entry name" value="PBF68 PROTEIN"/>
    <property type="match status" value="1"/>
</dbReference>
<keyword evidence="6" id="KW-1185">Reference proteome</keyword>
<feature type="region of interest" description="Disordered" evidence="2">
    <location>
        <begin position="240"/>
        <end position="267"/>
    </location>
</feature>
<evidence type="ECO:0000259" key="3">
    <source>
        <dbReference type="PROSITE" id="PS50158"/>
    </source>
</evidence>
<dbReference type="PROSITE" id="PS51998">
    <property type="entry name" value="DEK_C"/>
    <property type="match status" value="1"/>
</dbReference>
<dbReference type="EMBL" id="JABTTQ020000004">
    <property type="protein sequence ID" value="KAK6158892.1"/>
    <property type="molecule type" value="Genomic_DNA"/>
</dbReference>
<dbReference type="Gene3D" id="2.30.31.10">
    <property type="entry name" value="Transcriptional Coactivator Pc4, Chain A"/>
    <property type="match status" value="1"/>
</dbReference>
<dbReference type="Pfam" id="PF14223">
    <property type="entry name" value="Retrotran_gag_2"/>
    <property type="match status" value="1"/>
</dbReference>
<dbReference type="SUPFAM" id="SSF54447">
    <property type="entry name" value="ssDNA-binding transcriptional regulator domain"/>
    <property type="match status" value="1"/>
</dbReference>
<dbReference type="PANTHER" id="PTHR47592">
    <property type="entry name" value="PBF68 PROTEIN"/>
    <property type="match status" value="1"/>
</dbReference>
<protein>
    <recommendedName>
        <fullName evidence="7">CCHC-type domain-containing protein</fullName>
    </recommendedName>
</protein>
<organism evidence="5 6">
    <name type="scientific">Rehmannia glutinosa</name>
    <name type="common">Chinese foxglove</name>
    <dbReference type="NCBI Taxonomy" id="99300"/>
    <lineage>
        <taxon>Eukaryota</taxon>
        <taxon>Viridiplantae</taxon>
        <taxon>Streptophyta</taxon>
        <taxon>Embryophyta</taxon>
        <taxon>Tracheophyta</taxon>
        <taxon>Spermatophyta</taxon>
        <taxon>Magnoliopsida</taxon>
        <taxon>eudicotyledons</taxon>
        <taxon>Gunneridae</taxon>
        <taxon>Pentapetalae</taxon>
        <taxon>asterids</taxon>
        <taxon>lamiids</taxon>
        <taxon>Lamiales</taxon>
        <taxon>Orobanchaceae</taxon>
        <taxon>Rehmannieae</taxon>
        <taxon>Rehmannia</taxon>
    </lineage>
</organism>
<comment type="caution">
    <text evidence="5">The sequence shown here is derived from an EMBL/GenBank/DDBJ whole genome shotgun (WGS) entry which is preliminary data.</text>
</comment>
<feature type="region of interest" description="Disordered" evidence="2">
    <location>
        <begin position="594"/>
        <end position="627"/>
    </location>
</feature>
<dbReference type="InterPro" id="IPR014876">
    <property type="entry name" value="DEK_C"/>
</dbReference>
<feature type="domain" description="CCHC-type" evidence="3">
    <location>
        <begin position="574"/>
        <end position="589"/>
    </location>
</feature>
<evidence type="ECO:0000313" key="5">
    <source>
        <dbReference type="EMBL" id="KAK6158892.1"/>
    </source>
</evidence>